<dbReference type="InterPro" id="IPR041657">
    <property type="entry name" value="HTH_17"/>
</dbReference>
<evidence type="ECO:0000259" key="1">
    <source>
        <dbReference type="Pfam" id="PF12728"/>
    </source>
</evidence>
<organism evidence="2 3">
    <name type="scientific">Savagea serpentis</name>
    <dbReference type="NCBI Taxonomy" id="2785297"/>
    <lineage>
        <taxon>Bacteria</taxon>
        <taxon>Bacillati</taxon>
        <taxon>Bacillota</taxon>
        <taxon>Bacilli</taxon>
        <taxon>Bacillales</taxon>
        <taxon>Caryophanaceae</taxon>
        <taxon>Savagea</taxon>
    </lineage>
</organism>
<comment type="caution">
    <text evidence="2">The sequence shown here is derived from an EMBL/GenBank/DDBJ whole genome shotgun (WGS) entry which is preliminary data.</text>
</comment>
<feature type="domain" description="Helix-turn-helix" evidence="1">
    <location>
        <begin position="4"/>
        <end position="58"/>
    </location>
</feature>
<evidence type="ECO:0000313" key="2">
    <source>
        <dbReference type="EMBL" id="MBF4500523.1"/>
    </source>
</evidence>
<evidence type="ECO:0000313" key="3">
    <source>
        <dbReference type="Proteomes" id="UP000622653"/>
    </source>
</evidence>
<reference evidence="2" key="1">
    <citation type="submission" date="2020-11" db="EMBL/GenBank/DDBJ databases">
        <title>Multidrug resistant novel bacterium Savagea serpentis sp. nov., isolated from the scats of a vine snake (Ahaetulla nasuta).</title>
        <authorList>
            <person name="Venkata Ramana V."/>
            <person name="Vikas Patil S."/>
            <person name="Yogita Lugani V."/>
        </authorList>
    </citation>
    <scope>NUCLEOTIDE SEQUENCE</scope>
    <source>
        <strain evidence="2">SN6</strain>
    </source>
</reference>
<proteinExistence type="predicted"/>
<name>A0A8J7G7C7_9BACL</name>
<dbReference type="GO" id="GO:0003677">
    <property type="term" value="F:DNA binding"/>
    <property type="evidence" value="ECO:0007669"/>
    <property type="project" value="InterPro"/>
</dbReference>
<dbReference type="SUPFAM" id="SSF47598">
    <property type="entry name" value="Ribbon-helix-helix"/>
    <property type="match status" value="1"/>
</dbReference>
<dbReference type="GO" id="GO:0006355">
    <property type="term" value="P:regulation of DNA-templated transcription"/>
    <property type="evidence" value="ECO:0007669"/>
    <property type="project" value="InterPro"/>
</dbReference>
<dbReference type="Pfam" id="PF12728">
    <property type="entry name" value="HTH_17"/>
    <property type="match status" value="1"/>
</dbReference>
<gene>
    <name evidence="2" type="ORF">IRY55_04025</name>
</gene>
<dbReference type="RefSeq" id="WP_194561959.1">
    <property type="nucleotide sequence ID" value="NZ_JADKPV010000001.1"/>
</dbReference>
<keyword evidence="3" id="KW-1185">Reference proteome</keyword>
<dbReference type="InterPro" id="IPR010093">
    <property type="entry name" value="SinI_DNA-bd"/>
</dbReference>
<dbReference type="AlphaFoldDB" id="A0A8J7G7C7"/>
<dbReference type="NCBIfam" id="TIGR01764">
    <property type="entry name" value="excise"/>
    <property type="match status" value="1"/>
</dbReference>
<dbReference type="InterPro" id="IPR010985">
    <property type="entry name" value="Ribbon_hlx_hlx"/>
</dbReference>
<dbReference type="Proteomes" id="UP000622653">
    <property type="component" value="Unassembled WGS sequence"/>
</dbReference>
<protein>
    <submittedName>
        <fullName evidence="2">Helix-turn-helix domain-containing protein</fullName>
    </submittedName>
</protein>
<accession>A0A8J7G7C7</accession>
<dbReference type="EMBL" id="JADKPV010000001">
    <property type="protein sequence ID" value="MBF4500523.1"/>
    <property type="molecule type" value="Genomic_DNA"/>
</dbReference>
<sequence>MKNWVTVQEAAEQIGLSKPTIYKYVREGKLEDIPDPHRLFGEKRITQQSVQQLIEERSASIKKGKTPHELAKQFNIPPHFVYEAIRELQLQPRKRKQGKRDLYDLSITECEQITQHIESIGAEPLFYDSTHDVALYQKMEVSEGQTLRVVWHEEKKEWGAYMHGSIWMPLQSNWKPYYPIHREVMRAADTITFMLSMQQSDTWETIDWIYTNFGVENCKVSRNLDTLTVHIKTGVVTLRETANHSIIGALQDGLQSGQFMIEEDVWHAKGTKRQTSLLLDEAMIEEVKTRARQNGETMNEWIERAIAKQLS</sequence>